<gene>
    <name evidence="2" type="ORF">F2Q69_00013497</name>
</gene>
<name>A0A8S9R529_BRACR</name>
<evidence type="ECO:0000313" key="2">
    <source>
        <dbReference type="EMBL" id="KAF3557920.1"/>
    </source>
</evidence>
<feature type="region of interest" description="Disordered" evidence="1">
    <location>
        <begin position="182"/>
        <end position="235"/>
    </location>
</feature>
<dbReference type="Proteomes" id="UP000712600">
    <property type="component" value="Unassembled WGS sequence"/>
</dbReference>
<reference evidence="2" key="1">
    <citation type="submission" date="2019-12" db="EMBL/GenBank/DDBJ databases">
        <title>Genome sequencing and annotation of Brassica cretica.</title>
        <authorList>
            <person name="Studholme D.J."/>
            <person name="Sarris P."/>
        </authorList>
    </citation>
    <scope>NUCLEOTIDE SEQUENCE</scope>
    <source>
        <strain evidence="2">PFS-109/04</strain>
        <tissue evidence="2">Leaf</tissue>
    </source>
</reference>
<dbReference type="AlphaFoldDB" id="A0A8S9R529"/>
<comment type="caution">
    <text evidence="2">The sequence shown here is derived from an EMBL/GenBank/DDBJ whole genome shotgun (WGS) entry which is preliminary data.</text>
</comment>
<protein>
    <submittedName>
        <fullName evidence="2">Uncharacterized protein</fullName>
    </submittedName>
</protein>
<feature type="region of interest" description="Disordered" evidence="1">
    <location>
        <begin position="36"/>
        <end position="108"/>
    </location>
</feature>
<accession>A0A8S9R529</accession>
<feature type="compositionally biased region" description="Basic residues" evidence="1">
    <location>
        <begin position="47"/>
        <end position="67"/>
    </location>
</feature>
<feature type="compositionally biased region" description="Basic and acidic residues" evidence="1">
    <location>
        <begin position="36"/>
        <end position="46"/>
    </location>
</feature>
<evidence type="ECO:0000313" key="3">
    <source>
        <dbReference type="Proteomes" id="UP000712600"/>
    </source>
</evidence>
<dbReference type="EMBL" id="QGKX02000996">
    <property type="protein sequence ID" value="KAF3557920.1"/>
    <property type="molecule type" value="Genomic_DNA"/>
</dbReference>
<organism evidence="2 3">
    <name type="scientific">Brassica cretica</name>
    <name type="common">Mustard</name>
    <dbReference type="NCBI Taxonomy" id="69181"/>
    <lineage>
        <taxon>Eukaryota</taxon>
        <taxon>Viridiplantae</taxon>
        <taxon>Streptophyta</taxon>
        <taxon>Embryophyta</taxon>
        <taxon>Tracheophyta</taxon>
        <taxon>Spermatophyta</taxon>
        <taxon>Magnoliopsida</taxon>
        <taxon>eudicotyledons</taxon>
        <taxon>Gunneridae</taxon>
        <taxon>Pentapetalae</taxon>
        <taxon>rosids</taxon>
        <taxon>malvids</taxon>
        <taxon>Brassicales</taxon>
        <taxon>Brassicaceae</taxon>
        <taxon>Brassiceae</taxon>
        <taxon>Brassica</taxon>
    </lineage>
</organism>
<evidence type="ECO:0000256" key="1">
    <source>
        <dbReference type="SAM" id="MobiDB-lite"/>
    </source>
</evidence>
<proteinExistence type="predicted"/>
<sequence length="235" mass="24884">MIQYLAVAQRLIKKSKSYKPTQIPWEQNWVYLLGGERRANDAEPRPTRQKKRGRSAKKLVLPARRRQNVQQESQNHDLPARGLGSTTSRKKQQGNSPPGGKDPIRSSRCEGQAPIGCKIAKGKGAVLGTGPGILCRGEPGFLLAGILGTGFDPYCSISSSNSGITCALKSTGVAHSQQASLRHRSSSSAIPGDGKLWSSDVSRGGTGVETGLNAGVNGEVPDGVQGSLESFGPRL</sequence>